<organism evidence="2 3">
    <name type="scientific">Elysia crispata</name>
    <name type="common">lettuce slug</name>
    <dbReference type="NCBI Taxonomy" id="231223"/>
    <lineage>
        <taxon>Eukaryota</taxon>
        <taxon>Metazoa</taxon>
        <taxon>Spiralia</taxon>
        <taxon>Lophotrochozoa</taxon>
        <taxon>Mollusca</taxon>
        <taxon>Gastropoda</taxon>
        <taxon>Heterobranchia</taxon>
        <taxon>Euthyneura</taxon>
        <taxon>Panpulmonata</taxon>
        <taxon>Sacoglossa</taxon>
        <taxon>Placobranchoidea</taxon>
        <taxon>Plakobranchidae</taxon>
        <taxon>Elysia</taxon>
    </lineage>
</organism>
<reference evidence="2" key="1">
    <citation type="journal article" date="2023" name="G3 (Bethesda)">
        <title>A reference genome for the long-term kleptoplast-retaining sea slug Elysia crispata morphotype clarki.</title>
        <authorList>
            <person name="Eastman K.E."/>
            <person name="Pendleton A.L."/>
            <person name="Shaikh M.A."/>
            <person name="Suttiyut T."/>
            <person name="Ogas R."/>
            <person name="Tomko P."/>
            <person name="Gavelis G."/>
            <person name="Widhalm J.R."/>
            <person name="Wisecaver J.H."/>
        </authorList>
    </citation>
    <scope>NUCLEOTIDE SEQUENCE</scope>
    <source>
        <strain evidence="2">ECLA1</strain>
    </source>
</reference>
<comment type="caution">
    <text evidence="2">The sequence shown here is derived from an EMBL/GenBank/DDBJ whole genome shotgun (WGS) entry which is preliminary data.</text>
</comment>
<evidence type="ECO:0000256" key="1">
    <source>
        <dbReference type="SAM" id="MobiDB-lite"/>
    </source>
</evidence>
<gene>
    <name evidence="2" type="ORF">RRG08_059099</name>
</gene>
<evidence type="ECO:0000313" key="3">
    <source>
        <dbReference type="Proteomes" id="UP001283361"/>
    </source>
</evidence>
<accession>A0AAE1B852</accession>
<keyword evidence="3" id="KW-1185">Reference proteome</keyword>
<feature type="non-terminal residue" evidence="2">
    <location>
        <position position="1"/>
    </location>
</feature>
<proteinExistence type="predicted"/>
<dbReference type="Proteomes" id="UP001283361">
    <property type="component" value="Unassembled WGS sequence"/>
</dbReference>
<dbReference type="AlphaFoldDB" id="A0AAE1B852"/>
<dbReference type="EMBL" id="JAWDGP010000325">
    <property type="protein sequence ID" value="KAK3801398.1"/>
    <property type="molecule type" value="Genomic_DNA"/>
</dbReference>
<feature type="region of interest" description="Disordered" evidence="1">
    <location>
        <begin position="20"/>
        <end position="42"/>
    </location>
</feature>
<name>A0AAE1B852_9GAST</name>
<protein>
    <submittedName>
        <fullName evidence="2">Uncharacterized protein</fullName>
    </submittedName>
</protein>
<evidence type="ECO:0000313" key="2">
    <source>
        <dbReference type="EMBL" id="KAK3801398.1"/>
    </source>
</evidence>
<sequence>MRGKVGTCRPIWPLEALLLRPPAPTPENMERGGGGGGTVHKLSPEGVAYTSCSI</sequence>